<dbReference type="InterPro" id="IPR002763">
    <property type="entry name" value="DUF72"/>
</dbReference>
<dbReference type="PANTHER" id="PTHR30348:SF4">
    <property type="entry name" value="DUF72 DOMAIN-CONTAINING PROTEIN"/>
    <property type="match status" value="1"/>
</dbReference>
<organism evidence="1 2">
    <name type="scientific">candidate division MSBL1 archaeon SCGC-AAA259E22</name>
    <dbReference type="NCBI Taxonomy" id="1698265"/>
    <lineage>
        <taxon>Archaea</taxon>
        <taxon>Methanobacteriati</taxon>
        <taxon>Methanobacteriota</taxon>
        <taxon>candidate division MSBL1</taxon>
    </lineage>
</organism>
<dbReference type="PATRIC" id="fig|1698265.3.peg.629"/>
<dbReference type="InterPro" id="IPR036520">
    <property type="entry name" value="UPF0759_sf"/>
</dbReference>
<name>A0A133UFF1_9EURY</name>
<dbReference type="Gene3D" id="3.20.20.410">
    <property type="entry name" value="Protein of unknown function UPF0759"/>
    <property type="match status" value="1"/>
</dbReference>
<evidence type="ECO:0000313" key="2">
    <source>
        <dbReference type="Proteomes" id="UP000070657"/>
    </source>
</evidence>
<dbReference type="EMBL" id="LHXP01000038">
    <property type="protein sequence ID" value="KXA92899.1"/>
    <property type="molecule type" value="Genomic_DNA"/>
</dbReference>
<dbReference type="Proteomes" id="UP000070657">
    <property type="component" value="Unassembled WGS sequence"/>
</dbReference>
<accession>A0A133UFF1</accession>
<sequence length="260" mass="30854">MGEIKVGTCGYSYYNPPEGWKEEYKSKLQAYSDVFKVGEINRTFYKLPMVKTAERWRREAFDDFEFTMKAWQALTHPTNSPTWRNKKGKLSESQKENFGYLRPNDEVFKAWNDTKKIAEALESKVCVLQTSAGFDCSEKNQKNMIEFLTSIDRDDIELAWEPRGDWKENPGSIKEICTDFNLIHIVDLMRRDPVSDHEVAYVRLHGLNEDEYNYDYDYSEEELEDLAKKLRKLSKNHERVYCMFNNYEMFDNAQKLKEML</sequence>
<gene>
    <name evidence="1" type="ORF">AKJ66_03230</name>
</gene>
<dbReference type="SUPFAM" id="SSF117396">
    <property type="entry name" value="TM1631-like"/>
    <property type="match status" value="1"/>
</dbReference>
<evidence type="ECO:0008006" key="3">
    <source>
        <dbReference type="Google" id="ProtNLM"/>
    </source>
</evidence>
<keyword evidence="2" id="KW-1185">Reference proteome</keyword>
<evidence type="ECO:0000313" key="1">
    <source>
        <dbReference type="EMBL" id="KXA92899.1"/>
    </source>
</evidence>
<proteinExistence type="predicted"/>
<comment type="caution">
    <text evidence="1">The sequence shown here is derived from an EMBL/GenBank/DDBJ whole genome shotgun (WGS) entry which is preliminary data.</text>
</comment>
<dbReference type="PANTHER" id="PTHR30348">
    <property type="entry name" value="UNCHARACTERIZED PROTEIN YECE"/>
    <property type="match status" value="1"/>
</dbReference>
<reference evidence="1 2" key="1">
    <citation type="journal article" date="2016" name="Sci. Rep.">
        <title>Metabolic traits of an uncultured archaeal lineage -MSBL1- from brine pools of the Red Sea.</title>
        <authorList>
            <person name="Mwirichia R."/>
            <person name="Alam I."/>
            <person name="Rashid M."/>
            <person name="Vinu M."/>
            <person name="Ba-Alawi W."/>
            <person name="Anthony Kamau A."/>
            <person name="Kamanda Ngugi D."/>
            <person name="Goker M."/>
            <person name="Klenk H.P."/>
            <person name="Bajic V."/>
            <person name="Stingl U."/>
        </authorList>
    </citation>
    <scope>NUCLEOTIDE SEQUENCE [LARGE SCALE GENOMIC DNA]</scope>
    <source>
        <strain evidence="1">SCGC-AAA259E22</strain>
    </source>
</reference>
<dbReference type="Pfam" id="PF01904">
    <property type="entry name" value="DUF72"/>
    <property type="match status" value="1"/>
</dbReference>
<protein>
    <recommendedName>
        <fullName evidence="3">DUF72 domain-containing protein</fullName>
    </recommendedName>
</protein>
<dbReference type="AlphaFoldDB" id="A0A133UFF1"/>